<evidence type="ECO:0000259" key="4">
    <source>
        <dbReference type="PROSITE" id="PS50207"/>
    </source>
</evidence>
<dbReference type="PANTHER" id="PTHR48169:SF7">
    <property type="entry name" value="CASPASE 10"/>
    <property type="match status" value="1"/>
</dbReference>
<accession>A0T2L6</accession>
<dbReference type="InterPro" id="IPR002138">
    <property type="entry name" value="Pept_C14_p10"/>
</dbReference>
<dbReference type="GO" id="GO:0006915">
    <property type="term" value="P:apoptotic process"/>
    <property type="evidence" value="ECO:0007669"/>
    <property type="project" value="UniProtKB-KW"/>
</dbReference>
<dbReference type="GO" id="GO:0051604">
    <property type="term" value="P:protein maturation"/>
    <property type="evidence" value="ECO:0007669"/>
    <property type="project" value="UniProtKB-ARBA"/>
</dbReference>
<protein>
    <submittedName>
        <fullName evidence="6">Caspase</fullName>
    </submittedName>
</protein>
<sequence length="508" mass="58963">MDEVIQVTQWLSSITPRKKAKLFFFTTHADAPTPMVGSNDVDNHEETQLPLATTVALHNFKNIDEFLKKKVNTFYCNNVIENEITKTDYEYLRFYSACKYLDVVPPFLDLEKKSAIQNKFEMTDEERDYRLLLDSADLVLEKVCDSLKPAGVSQMWTALRKDRNLIRGVKTIEIIGFSVDPNPTGIKECLFFFIVRHLQMIKKINRVNTNRLERLIAQCDESSACEEGRTIEFIIDSLRFYPTELYPFGFCLIMCVNEGRDGAMQEIEKTMEISRHLGMITHTEKNPIKETIERVKEELMKPKYQFYSSFTCWFMSHGDSNSVVLADGETIEREWFLTSFPDISTFQLKPKVFFMVSCRGANKFRLEGDEFECQSATCDYYDIGSALIRNRMLDITDSVRDISYVQPMMDTLVAYSTIPDHLSGRANTHGSIYVDRACVLMSENISRGRSLTEILEHLSQDLHEILQETMDEDRIVYKQACHYDSFFRKTLKLPYTRYPKEDVHSAPQ</sequence>
<dbReference type="InterPro" id="IPR015917">
    <property type="entry name" value="Pept_C14A"/>
</dbReference>
<dbReference type="OrthoDB" id="6114029at2759"/>
<evidence type="ECO:0000256" key="1">
    <source>
        <dbReference type="ARBA" id="ARBA00010134"/>
    </source>
</evidence>
<dbReference type="EMBL" id="EF079670">
    <property type="protein sequence ID" value="ABK62771.1"/>
    <property type="molecule type" value="mRNA"/>
</dbReference>
<dbReference type="SMART" id="SM00115">
    <property type="entry name" value="CASc"/>
    <property type="match status" value="1"/>
</dbReference>
<dbReference type="InterPro" id="IPR001309">
    <property type="entry name" value="Pept_C14_p20"/>
</dbReference>
<name>A0T2L6_PENJP</name>
<dbReference type="InterPro" id="IPR011600">
    <property type="entry name" value="Pept_C14_caspase"/>
</dbReference>
<proteinExistence type="evidence at transcript level"/>
<dbReference type="SUPFAM" id="SSF52129">
    <property type="entry name" value="Caspase-like"/>
    <property type="match status" value="1"/>
</dbReference>
<evidence type="ECO:0000256" key="3">
    <source>
        <dbReference type="RuleBase" id="RU003971"/>
    </source>
</evidence>
<evidence type="ECO:0000256" key="2">
    <source>
        <dbReference type="ARBA" id="ARBA00022703"/>
    </source>
</evidence>
<dbReference type="Gene3D" id="3.40.50.1460">
    <property type="match status" value="1"/>
</dbReference>
<keyword evidence="2" id="KW-0053">Apoptosis</keyword>
<dbReference type="GO" id="GO:0005737">
    <property type="term" value="C:cytoplasm"/>
    <property type="evidence" value="ECO:0007669"/>
    <property type="project" value="UniProtKB-ARBA"/>
</dbReference>
<feature type="domain" description="Caspase family p10" evidence="4">
    <location>
        <begin position="410"/>
        <end position="443"/>
    </location>
</feature>
<dbReference type="GO" id="GO:0004197">
    <property type="term" value="F:cysteine-type endopeptidase activity"/>
    <property type="evidence" value="ECO:0007669"/>
    <property type="project" value="InterPro"/>
</dbReference>
<comment type="similarity">
    <text evidence="1 3">Belongs to the peptidase C14A family.</text>
</comment>
<dbReference type="PROSITE" id="PS50207">
    <property type="entry name" value="CASPASE_P10"/>
    <property type="match status" value="1"/>
</dbReference>
<dbReference type="InterPro" id="IPR029030">
    <property type="entry name" value="Caspase-like_dom_sf"/>
</dbReference>
<dbReference type="GO" id="GO:0043067">
    <property type="term" value="P:regulation of programmed cell death"/>
    <property type="evidence" value="ECO:0007669"/>
    <property type="project" value="UniProtKB-ARBA"/>
</dbReference>
<dbReference type="EMBL" id="GU645258">
    <property type="protein sequence ID" value="ADH93718.1"/>
    <property type="molecule type" value="mRNA"/>
</dbReference>
<dbReference type="PROSITE" id="PS50208">
    <property type="entry name" value="CASPASE_P20"/>
    <property type="match status" value="1"/>
</dbReference>
<dbReference type="AlphaFoldDB" id="A0T2L6"/>
<reference evidence="7" key="2">
    <citation type="journal article" date="2011" name="PLoS ONE">
        <title>Contribution of the Caspase Gene Sequence Diversification to the Specifically Antiviral Defense in Invertebrate.</title>
        <authorList>
            <person name="Zhi B."/>
            <person name="Wang L."/>
            <person name="Wang G.Y."/>
            <person name="Zhang X.B."/>
        </authorList>
    </citation>
    <scope>NUCLEOTIDE SEQUENCE</scope>
    <source>
        <strain evidence="7">S1hepatopancreas19</strain>
    </source>
</reference>
<evidence type="ECO:0000259" key="5">
    <source>
        <dbReference type="PROSITE" id="PS50208"/>
    </source>
</evidence>
<dbReference type="Pfam" id="PF00656">
    <property type="entry name" value="Peptidase_C14"/>
    <property type="match status" value="1"/>
</dbReference>
<evidence type="ECO:0000313" key="6">
    <source>
        <dbReference type="EMBL" id="ABK62771.1"/>
    </source>
</evidence>
<dbReference type="PANTHER" id="PTHR48169">
    <property type="entry name" value="DED DOMAIN-CONTAINING PROTEIN"/>
    <property type="match status" value="1"/>
</dbReference>
<organism evidence="6">
    <name type="scientific">Penaeus japonicus</name>
    <name type="common">Kuruma prawn</name>
    <name type="synonym">Marsupenaeus japonicus</name>
    <dbReference type="NCBI Taxonomy" id="27405"/>
    <lineage>
        <taxon>Eukaryota</taxon>
        <taxon>Metazoa</taxon>
        <taxon>Ecdysozoa</taxon>
        <taxon>Arthropoda</taxon>
        <taxon>Crustacea</taxon>
        <taxon>Multicrustacea</taxon>
        <taxon>Malacostraca</taxon>
        <taxon>Eumalacostraca</taxon>
        <taxon>Eucarida</taxon>
        <taxon>Decapoda</taxon>
        <taxon>Dendrobranchiata</taxon>
        <taxon>Penaeoidea</taxon>
        <taxon>Penaeidae</taxon>
        <taxon>Penaeus</taxon>
    </lineage>
</organism>
<reference evidence="6" key="1">
    <citation type="journal article" date="2007" name="Dev. Comp. Immunol.">
        <title>Requirement for shrimp caspase in apoptosis against virus infection.</title>
        <authorList>
            <person name="Wang L."/>
            <person name="Zhi B."/>
            <person name="Wu W."/>
            <person name="Zhang X."/>
        </authorList>
    </citation>
    <scope>NUCLEOTIDE SEQUENCE</scope>
</reference>
<dbReference type="PRINTS" id="PR00376">
    <property type="entry name" value="IL1BCENZYME"/>
</dbReference>
<dbReference type="GO" id="GO:0006508">
    <property type="term" value="P:proteolysis"/>
    <property type="evidence" value="ECO:0007669"/>
    <property type="project" value="InterPro"/>
</dbReference>
<evidence type="ECO:0000313" key="7">
    <source>
        <dbReference type="EMBL" id="ADH93718.1"/>
    </source>
</evidence>
<feature type="domain" description="Caspase family p20" evidence="5">
    <location>
        <begin position="228"/>
        <end position="362"/>
    </location>
</feature>